<feature type="chain" id="PRO_5023129655" evidence="2">
    <location>
        <begin position="19"/>
        <end position="138"/>
    </location>
</feature>
<dbReference type="AlphaFoldDB" id="A0A5C8LP80"/>
<evidence type="ECO:0000256" key="2">
    <source>
        <dbReference type="SAM" id="SignalP"/>
    </source>
</evidence>
<protein>
    <submittedName>
        <fullName evidence="4">DUF4174 domain-containing protein</fullName>
    </submittedName>
</protein>
<accession>A0A5C8LP80</accession>
<keyword evidence="1 2" id="KW-0732">Signal</keyword>
<dbReference type="Proteomes" id="UP000321814">
    <property type="component" value="Unassembled WGS sequence"/>
</dbReference>
<dbReference type="RefSeq" id="WP_147905363.1">
    <property type="nucleotide sequence ID" value="NZ_BAAAGC010000006.1"/>
</dbReference>
<evidence type="ECO:0000313" key="5">
    <source>
        <dbReference type="Proteomes" id="UP000321814"/>
    </source>
</evidence>
<gene>
    <name evidence="4" type="ORF">FU839_17275</name>
</gene>
<name>A0A5C8LP80_9GAMM</name>
<dbReference type="OrthoDB" id="7362103at2"/>
<feature type="signal peptide" evidence="2">
    <location>
        <begin position="1"/>
        <end position="18"/>
    </location>
</feature>
<evidence type="ECO:0000259" key="3">
    <source>
        <dbReference type="Pfam" id="PF13778"/>
    </source>
</evidence>
<evidence type="ECO:0000313" key="4">
    <source>
        <dbReference type="EMBL" id="TXK78034.1"/>
    </source>
</evidence>
<evidence type="ECO:0000256" key="1">
    <source>
        <dbReference type="ARBA" id="ARBA00022729"/>
    </source>
</evidence>
<keyword evidence="5" id="KW-1185">Reference proteome</keyword>
<proteinExistence type="predicted"/>
<sequence>MKNLVIILQLCFSLCAYSNQLTPLSGFEALQWQQRIILVNNLQDQQSVLTLFEQNKAEIKERDIIWFVFSADEIQTNYQGVLSADFIASTRTQYRLKPGQIMLIGKDGGVKILLDRMDLEAIFNEIDAMPMRQNEMVH</sequence>
<feature type="domain" description="DUF4174" evidence="3">
    <location>
        <begin position="28"/>
        <end position="135"/>
    </location>
</feature>
<dbReference type="Pfam" id="PF13778">
    <property type="entry name" value="DUF4174"/>
    <property type="match status" value="1"/>
</dbReference>
<dbReference type="InterPro" id="IPR025232">
    <property type="entry name" value="DUF4174"/>
</dbReference>
<dbReference type="EMBL" id="VRLR01000015">
    <property type="protein sequence ID" value="TXK78034.1"/>
    <property type="molecule type" value="Genomic_DNA"/>
</dbReference>
<comment type="caution">
    <text evidence="4">The sequence shown here is derived from an EMBL/GenBank/DDBJ whole genome shotgun (WGS) entry which is preliminary data.</text>
</comment>
<reference evidence="4 5" key="1">
    <citation type="submission" date="2019-08" db="EMBL/GenBank/DDBJ databases">
        <title>Draft genome analysis of Rheinheimera tangshanensis isolated from the roots of fresh rice plants (Oryza sativa).</title>
        <authorList>
            <person name="Yu Q."/>
            <person name="Qi Y."/>
            <person name="Zhang H."/>
            <person name="Pu J."/>
        </authorList>
    </citation>
    <scope>NUCLEOTIDE SEQUENCE [LARGE SCALE GENOMIC DNA]</scope>
    <source>
        <strain evidence="4 5">JA3-B52</strain>
    </source>
</reference>
<organism evidence="4 5">
    <name type="scientific">Rheinheimera tangshanensis</name>
    <dbReference type="NCBI Taxonomy" id="400153"/>
    <lineage>
        <taxon>Bacteria</taxon>
        <taxon>Pseudomonadati</taxon>
        <taxon>Pseudomonadota</taxon>
        <taxon>Gammaproteobacteria</taxon>
        <taxon>Chromatiales</taxon>
        <taxon>Chromatiaceae</taxon>
        <taxon>Rheinheimera</taxon>
    </lineage>
</organism>